<dbReference type="EMBL" id="LCYA01000132">
    <property type="protein sequence ID" value="KWV85409.1"/>
    <property type="molecule type" value="Genomic_DNA"/>
</dbReference>
<sequence>MRSTKRLKALPRVPNSSLFWMVRRRVRSPSPSAMSCMARVIRCKGCSKTRISMPSRAMMITTAMIVAITAEVRNSLSMAKDLSLSTETPRYQFTDGRPLIGVNVTILVLPLACTSLKSPLIFGVSFG</sequence>
<dbReference type="AlphaFoldDB" id="A0A120G6B1"/>
<reference evidence="1 2" key="1">
    <citation type="submission" date="2015-05" db="EMBL/GenBank/DDBJ databases">
        <title>A genomic and transcriptomic approach to investigate the blue pigment phenotype in Pseudomonas fluorescens.</title>
        <authorList>
            <person name="Andreani N.A."/>
            <person name="Cardazzo B."/>
        </authorList>
    </citation>
    <scope>NUCLEOTIDE SEQUENCE [LARGE SCALE GENOMIC DNA]</scope>
    <source>
        <strain evidence="1 2">Ps_22</strain>
    </source>
</reference>
<name>A0A120G6B1_PSEFL</name>
<evidence type="ECO:0000313" key="1">
    <source>
        <dbReference type="EMBL" id="KWV85409.1"/>
    </source>
</evidence>
<organism evidence="1 2">
    <name type="scientific">Pseudomonas fluorescens</name>
    <dbReference type="NCBI Taxonomy" id="294"/>
    <lineage>
        <taxon>Bacteria</taxon>
        <taxon>Pseudomonadati</taxon>
        <taxon>Pseudomonadota</taxon>
        <taxon>Gammaproteobacteria</taxon>
        <taxon>Pseudomonadales</taxon>
        <taxon>Pseudomonadaceae</taxon>
        <taxon>Pseudomonas</taxon>
    </lineage>
</organism>
<proteinExistence type="predicted"/>
<accession>A0A120G6B1</accession>
<gene>
    <name evidence="1" type="ORF">PFLmoz3_04963</name>
</gene>
<comment type="caution">
    <text evidence="1">The sequence shown here is derived from an EMBL/GenBank/DDBJ whole genome shotgun (WGS) entry which is preliminary data.</text>
</comment>
<evidence type="ECO:0000313" key="2">
    <source>
        <dbReference type="Proteomes" id="UP000061348"/>
    </source>
</evidence>
<protein>
    <submittedName>
        <fullName evidence="1">Uncharacterized protein</fullName>
    </submittedName>
</protein>
<dbReference type="Proteomes" id="UP000061348">
    <property type="component" value="Unassembled WGS sequence"/>
</dbReference>